<dbReference type="InterPro" id="IPR025966">
    <property type="entry name" value="OppC_N"/>
</dbReference>
<dbReference type="InterPro" id="IPR035906">
    <property type="entry name" value="MetI-like_sf"/>
</dbReference>
<dbReference type="SUPFAM" id="SSF161098">
    <property type="entry name" value="MetI-like"/>
    <property type="match status" value="1"/>
</dbReference>
<keyword evidence="4 7" id="KW-0812">Transmembrane</keyword>
<sequence length="295" mass="31062">MTAEAGVPDISATRAWVARLKLGLGTAARHRSIQVGGVLFGFIVLLAIFADLIAPFDPNKNNFRALLSAPDAVNIFGTDAFGRDILSRVIHGTRLSLLVGLLVVVATGILGVIVGTFTGYVRWLDGPVMRVMDGLMAFPGILLAIALAAVLGPSVSNAALALTITFTPRTARIVRGSVLVLREMPYVEAAKACGASHARIVLKHILPNALPPLIVQLTFVFSVSILAEAVLSFMGVGPPPPTPSLGNIIAEGRSYIQEAPWVALMPGIAIAMTVLGLNIIGDGLRDTLDPRLRNL</sequence>
<dbReference type="AlphaFoldDB" id="A0A1W1YUQ4"/>
<dbReference type="PANTHER" id="PTHR43386:SF6">
    <property type="entry name" value="ABC TRANSPORTER PERMEASE PROTEIN"/>
    <property type="match status" value="1"/>
</dbReference>
<dbReference type="GO" id="GO:0055085">
    <property type="term" value="P:transmembrane transport"/>
    <property type="evidence" value="ECO:0007669"/>
    <property type="project" value="InterPro"/>
</dbReference>
<dbReference type="PROSITE" id="PS50928">
    <property type="entry name" value="ABC_TM1"/>
    <property type="match status" value="1"/>
</dbReference>
<accession>A0A1W1YUQ4</accession>
<keyword evidence="5 7" id="KW-1133">Transmembrane helix</keyword>
<feature type="transmembrane region" description="Helical" evidence="7">
    <location>
        <begin position="95"/>
        <end position="121"/>
    </location>
</feature>
<evidence type="ECO:0000256" key="4">
    <source>
        <dbReference type="ARBA" id="ARBA00022692"/>
    </source>
</evidence>
<keyword evidence="6 7" id="KW-0472">Membrane</keyword>
<keyword evidence="10" id="KW-1185">Reference proteome</keyword>
<dbReference type="CDD" id="cd06261">
    <property type="entry name" value="TM_PBP2"/>
    <property type="match status" value="1"/>
</dbReference>
<evidence type="ECO:0000313" key="9">
    <source>
        <dbReference type="EMBL" id="SMC39866.1"/>
    </source>
</evidence>
<dbReference type="EMBL" id="FWYD01000001">
    <property type="protein sequence ID" value="SMC39866.1"/>
    <property type="molecule type" value="Genomic_DNA"/>
</dbReference>
<keyword evidence="2 7" id="KW-0813">Transport</keyword>
<dbReference type="RefSeq" id="WP_084349780.1">
    <property type="nucleotide sequence ID" value="NZ_FWYD01000001.1"/>
</dbReference>
<feature type="transmembrane region" description="Helical" evidence="7">
    <location>
        <begin position="213"/>
        <end position="236"/>
    </location>
</feature>
<dbReference type="Pfam" id="PF12911">
    <property type="entry name" value="OppC_N"/>
    <property type="match status" value="1"/>
</dbReference>
<feature type="transmembrane region" description="Helical" evidence="7">
    <location>
        <begin position="141"/>
        <end position="166"/>
    </location>
</feature>
<evidence type="ECO:0000259" key="8">
    <source>
        <dbReference type="PROSITE" id="PS50928"/>
    </source>
</evidence>
<evidence type="ECO:0000313" key="10">
    <source>
        <dbReference type="Proteomes" id="UP000192330"/>
    </source>
</evidence>
<evidence type="ECO:0000256" key="2">
    <source>
        <dbReference type="ARBA" id="ARBA00022448"/>
    </source>
</evidence>
<dbReference type="GO" id="GO:0005886">
    <property type="term" value="C:plasma membrane"/>
    <property type="evidence" value="ECO:0007669"/>
    <property type="project" value="UniProtKB-SubCell"/>
</dbReference>
<dbReference type="PANTHER" id="PTHR43386">
    <property type="entry name" value="OLIGOPEPTIDE TRANSPORT SYSTEM PERMEASE PROTEIN APPC"/>
    <property type="match status" value="1"/>
</dbReference>
<dbReference type="InterPro" id="IPR050366">
    <property type="entry name" value="BP-dependent_transpt_permease"/>
</dbReference>
<comment type="subcellular location">
    <subcellularLocation>
        <location evidence="1 7">Cell membrane</location>
        <topology evidence="1 7">Multi-pass membrane protein</topology>
    </subcellularLocation>
</comment>
<feature type="transmembrane region" description="Helical" evidence="7">
    <location>
        <begin position="261"/>
        <end position="281"/>
    </location>
</feature>
<evidence type="ECO:0000256" key="7">
    <source>
        <dbReference type="RuleBase" id="RU363032"/>
    </source>
</evidence>
<reference evidence="9 10" key="1">
    <citation type="submission" date="2017-04" db="EMBL/GenBank/DDBJ databases">
        <authorList>
            <person name="Afonso C.L."/>
            <person name="Miller P.J."/>
            <person name="Scott M.A."/>
            <person name="Spackman E."/>
            <person name="Goraichik I."/>
            <person name="Dimitrov K.M."/>
            <person name="Suarez D.L."/>
            <person name="Swayne D.E."/>
        </authorList>
    </citation>
    <scope>NUCLEOTIDE SEQUENCE [LARGE SCALE GENOMIC DNA]</scope>
    <source>
        <strain evidence="9 10">CGMCC 1.12644</strain>
    </source>
</reference>
<evidence type="ECO:0000256" key="3">
    <source>
        <dbReference type="ARBA" id="ARBA00022475"/>
    </source>
</evidence>
<dbReference type="InterPro" id="IPR000515">
    <property type="entry name" value="MetI-like"/>
</dbReference>
<feature type="transmembrane region" description="Helical" evidence="7">
    <location>
        <begin position="33"/>
        <end position="54"/>
    </location>
</feature>
<comment type="similarity">
    <text evidence="7">Belongs to the binding-protein-dependent transport system permease family.</text>
</comment>
<evidence type="ECO:0000256" key="5">
    <source>
        <dbReference type="ARBA" id="ARBA00022989"/>
    </source>
</evidence>
<dbReference type="STRING" id="1387277.SAMN06295998_10113"/>
<keyword evidence="3" id="KW-1003">Cell membrane</keyword>
<evidence type="ECO:0000256" key="6">
    <source>
        <dbReference type="ARBA" id="ARBA00023136"/>
    </source>
</evidence>
<gene>
    <name evidence="9" type="ORF">SAMN06295998_10113</name>
</gene>
<proteinExistence type="inferred from homology"/>
<dbReference type="Pfam" id="PF00528">
    <property type="entry name" value="BPD_transp_1"/>
    <property type="match status" value="1"/>
</dbReference>
<dbReference type="Proteomes" id="UP000192330">
    <property type="component" value="Unassembled WGS sequence"/>
</dbReference>
<evidence type="ECO:0000256" key="1">
    <source>
        <dbReference type="ARBA" id="ARBA00004651"/>
    </source>
</evidence>
<dbReference type="Gene3D" id="1.10.3720.10">
    <property type="entry name" value="MetI-like"/>
    <property type="match status" value="1"/>
</dbReference>
<protein>
    <submittedName>
        <fullName evidence="9">Peptide/nickel transport system permease protein</fullName>
    </submittedName>
</protein>
<name>A0A1W1YUQ4_9RHOB</name>
<organism evidence="9 10">
    <name type="scientific">Primorskyibacter flagellatus</name>
    <dbReference type="NCBI Taxonomy" id="1387277"/>
    <lineage>
        <taxon>Bacteria</taxon>
        <taxon>Pseudomonadati</taxon>
        <taxon>Pseudomonadota</taxon>
        <taxon>Alphaproteobacteria</taxon>
        <taxon>Rhodobacterales</taxon>
        <taxon>Roseobacteraceae</taxon>
        <taxon>Primorskyibacter</taxon>
    </lineage>
</organism>
<feature type="domain" description="ABC transmembrane type-1" evidence="8">
    <location>
        <begin position="97"/>
        <end position="281"/>
    </location>
</feature>
<dbReference type="OrthoDB" id="9766870at2"/>